<dbReference type="RefSeq" id="WP_094552923.1">
    <property type="nucleotide sequence ID" value="NZ_JAQLUF010000002.1"/>
</dbReference>
<evidence type="ECO:0000259" key="1">
    <source>
        <dbReference type="Pfam" id="PF00534"/>
    </source>
</evidence>
<sequence>MDASAADEPVDFDNLDVAVAHWHVNAWGGAEYLVTKLAEAVDADRIYTLGEPDPDDPNPYGSMTFEDVTPTLDYSAVRRLQRRAGRLFEYSQWEDVDWREFGDPDVLVTSGATTRAVITPDDTLHVNYCHSPPRWFYDLYHDRKGSPFGVLSRPMIRYLRTRDMAVDPRVDHYFVNSPIIERRLWKYYKRESEVVYPPVDLDSCRTGKDEGYYLHLGRLDEEKGVPAVISAFEGTDHRLVLAGGKGDIDKSVRHRIDQADNLDYRGFVPEESKYDLLAGCRALVFNGRNEDFGIVPIEANACQKAVLTRNEGFPSVFIEDGENGYLHDGTSSGIADAIQRFEHEGVNGDLVAATESFGIERFKSELLDKILSAYVSFSTYGTI</sequence>
<dbReference type="PANTHER" id="PTHR45947:SF3">
    <property type="entry name" value="SULFOQUINOVOSYL TRANSFERASE SQD2"/>
    <property type="match status" value="1"/>
</dbReference>
<evidence type="ECO:0000313" key="3">
    <source>
        <dbReference type="Proteomes" id="UP000215731"/>
    </source>
</evidence>
<dbReference type="PANTHER" id="PTHR45947">
    <property type="entry name" value="SULFOQUINOVOSYL TRANSFERASE SQD2"/>
    <property type="match status" value="1"/>
</dbReference>
<dbReference type="InterPro" id="IPR001296">
    <property type="entry name" value="Glyco_trans_1"/>
</dbReference>
<dbReference type="EMBL" id="NHOZ01000066">
    <property type="protein sequence ID" value="OYR63388.1"/>
    <property type="molecule type" value="Genomic_DNA"/>
</dbReference>
<dbReference type="SUPFAM" id="SSF53756">
    <property type="entry name" value="UDP-Glycosyltransferase/glycogen phosphorylase"/>
    <property type="match status" value="1"/>
</dbReference>
<evidence type="ECO:0000313" key="2">
    <source>
        <dbReference type="EMBL" id="OYR63388.1"/>
    </source>
</evidence>
<protein>
    <submittedName>
        <fullName evidence="2">Group 1 glycosyl transferase</fullName>
    </submittedName>
</protein>
<accession>A0A256J3J3</accession>
<keyword evidence="2" id="KW-0808">Transferase</keyword>
<dbReference type="GO" id="GO:0016757">
    <property type="term" value="F:glycosyltransferase activity"/>
    <property type="evidence" value="ECO:0007669"/>
    <property type="project" value="InterPro"/>
</dbReference>
<dbReference type="Gene3D" id="3.40.50.2000">
    <property type="entry name" value="Glycogen Phosphorylase B"/>
    <property type="match status" value="1"/>
</dbReference>
<dbReference type="Pfam" id="PF00534">
    <property type="entry name" value="Glycos_transf_1"/>
    <property type="match status" value="1"/>
</dbReference>
<gene>
    <name evidence="2" type="ORF">DJ80_08020</name>
</gene>
<feature type="domain" description="Glycosyl transferase family 1" evidence="1">
    <location>
        <begin position="208"/>
        <end position="344"/>
    </location>
</feature>
<dbReference type="Proteomes" id="UP000215731">
    <property type="component" value="Unassembled WGS sequence"/>
</dbReference>
<organism evidence="2 3">
    <name type="scientific">Halorubrum ezzemoulense</name>
    <name type="common">Halorubrum chaoviator</name>
    <dbReference type="NCBI Taxonomy" id="337243"/>
    <lineage>
        <taxon>Archaea</taxon>
        <taxon>Methanobacteriati</taxon>
        <taxon>Methanobacteriota</taxon>
        <taxon>Stenosarchaea group</taxon>
        <taxon>Halobacteria</taxon>
        <taxon>Halobacteriales</taxon>
        <taxon>Haloferacaceae</taxon>
        <taxon>Halorubrum</taxon>
    </lineage>
</organism>
<comment type="caution">
    <text evidence="2">The sequence shown here is derived from an EMBL/GenBank/DDBJ whole genome shotgun (WGS) entry which is preliminary data.</text>
</comment>
<name>A0A256J3J3_HALEZ</name>
<dbReference type="InterPro" id="IPR050194">
    <property type="entry name" value="Glycosyltransferase_grp1"/>
</dbReference>
<reference evidence="2 3" key="1">
    <citation type="journal article" date="2014" name="Front. Microbiol.">
        <title>Population and genomic analysis of the genus Halorubrum.</title>
        <authorList>
            <person name="Fullmer M.S."/>
            <person name="Soucy S.M."/>
            <person name="Swithers K.S."/>
            <person name="Makkay A.M."/>
            <person name="Wheeler R."/>
            <person name="Ventosa A."/>
            <person name="Gogarten J.P."/>
            <person name="Papke R.T."/>
        </authorList>
    </citation>
    <scope>NUCLEOTIDE SEQUENCE [LARGE SCALE GENOMIC DNA]</scope>
    <source>
        <strain evidence="2 3">Ga36</strain>
    </source>
</reference>
<dbReference type="AlphaFoldDB" id="A0A256J3J3"/>
<proteinExistence type="predicted"/>